<feature type="non-terminal residue" evidence="1">
    <location>
        <position position="1"/>
    </location>
</feature>
<evidence type="ECO:0000313" key="2">
    <source>
        <dbReference type="Proteomes" id="UP000789508"/>
    </source>
</evidence>
<evidence type="ECO:0000313" key="1">
    <source>
        <dbReference type="EMBL" id="CAG8690397.1"/>
    </source>
</evidence>
<name>A0A9N9ETW2_9GLOM</name>
<gene>
    <name evidence="1" type="ORF">ALEPTO_LOCUS11184</name>
</gene>
<proteinExistence type="predicted"/>
<dbReference type="Proteomes" id="UP000789508">
    <property type="component" value="Unassembled WGS sequence"/>
</dbReference>
<sequence length="76" mass="8818">AQKALKTGIKSMLVFTREGEEAYEKEFNFKNTCSFLMGKSLGGIFDGERIRIELRKELQKYEKELEEGDEKVKNLP</sequence>
<dbReference type="EMBL" id="CAJVPS010016550">
    <property type="protein sequence ID" value="CAG8690397.1"/>
    <property type="molecule type" value="Genomic_DNA"/>
</dbReference>
<reference evidence="1" key="1">
    <citation type="submission" date="2021-06" db="EMBL/GenBank/DDBJ databases">
        <authorList>
            <person name="Kallberg Y."/>
            <person name="Tangrot J."/>
            <person name="Rosling A."/>
        </authorList>
    </citation>
    <scope>NUCLEOTIDE SEQUENCE</scope>
    <source>
        <strain evidence="1">FL130A</strain>
    </source>
</reference>
<dbReference type="AlphaFoldDB" id="A0A9N9ETW2"/>
<organism evidence="1 2">
    <name type="scientific">Ambispora leptoticha</name>
    <dbReference type="NCBI Taxonomy" id="144679"/>
    <lineage>
        <taxon>Eukaryota</taxon>
        <taxon>Fungi</taxon>
        <taxon>Fungi incertae sedis</taxon>
        <taxon>Mucoromycota</taxon>
        <taxon>Glomeromycotina</taxon>
        <taxon>Glomeromycetes</taxon>
        <taxon>Archaeosporales</taxon>
        <taxon>Ambisporaceae</taxon>
        <taxon>Ambispora</taxon>
    </lineage>
</organism>
<keyword evidence="2" id="KW-1185">Reference proteome</keyword>
<protein>
    <submittedName>
        <fullName evidence="1">13644_t:CDS:1</fullName>
    </submittedName>
</protein>
<accession>A0A9N9ETW2</accession>
<comment type="caution">
    <text evidence="1">The sequence shown here is derived from an EMBL/GenBank/DDBJ whole genome shotgun (WGS) entry which is preliminary data.</text>
</comment>